<evidence type="ECO:0000313" key="3">
    <source>
        <dbReference type="WBParaSite" id="BXY_0125400.1"/>
    </source>
</evidence>
<dbReference type="AlphaFoldDB" id="A0A1I7RKM0"/>
<protein>
    <submittedName>
        <fullName evidence="3">Uncharacterized protein</fullName>
    </submittedName>
</protein>
<feature type="compositionally biased region" description="Low complexity" evidence="1">
    <location>
        <begin position="79"/>
        <end position="88"/>
    </location>
</feature>
<feature type="compositionally biased region" description="Low complexity" evidence="1">
    <location>
        <begin position="38"/>
        <end position="50"/>
    </location>
</feature>
<name>A0A1I7RKM0_BURXY</name>
<proteinExistence type="predicted"/>
<dbReference type="WBParaSite" id="BXY_0125400.1">
    <property type="protein sequence ID" value="BXY_0125400.1"/>
    <property type="gene ID" value="BXY_0125400"/>
</dbReference>
<sequence length="131" mass="14710">MSFHREVEAQQSIQTLESPPRPSKSRTPSPKMFFERIAAAQPAPKTQTPTVEKKKSEKEKSEVKEEKPAKEKSAKSKKPPVVAPGAPKSMRRKKDAPPPEDKKDEEEDNGYESCPDMTPEQLAKVVEENPK</sequence>
<feature type="region of interest" description="Disordered" evidence="1">
    <location>
        <begin position="1"/>
        <end position="131"/>
    </location>
</feature>
<feature type="compositionally biased region" description="Basic and acidic residues" evidence="1">
    <location>
        <begin position="51"/>
        <end position="74"/>
    </location>
</feature>
<accession>A0A1I7RKM0</accession>
<organism evidence="2 3">
    <name type="scientific">Bursaphelenchus xylophilus</name>
    <name type="common">Pinewood nematode worm</name>
    <name type="synonym">Aphelenchoides xylophilus</name>
    <dbReference type="NCBI Taxonomy" id="6326"/>
    <lineage>
        <taxon>Eukaryota</taxon>
        <taxon>Metazoa</taxon>
        <taxon>Ecdysozoa</taxon>
        <taxon>Nematoda</taxon>
        <taxon>Chromadorea</taxon>
        <taxon>Rhabditida</taxon>
        <taxon>Tylenchina</taxon>
        <taxon>Tylenchomorpha</taxon>
        <taxon>Aphelenchoidea</taxon>
        <taxon>Aphelenchoididae</taxon>
        <taxon>Bursaphelenchus</taxon>
    </lineage>
</organism>
<evidence type="ECO:0000256" key="1">
    <source>
        <dbReference type="SAM" id="MobiDB-lite"/>
    </source>
</evidence>
<dbReference type="Proteomes" id="UP000095284">
    <property type="component" value="Unplaced"/>
</dbReference>
<evidence type="ECO:0000313" key="2">
    <source>
        <dbReference type="Proteomes" id="UP000095284"/>
    </source>
</evidence>
<reference evidence="3" key="1">
    <citation type="submission" date="2016-11" db="UniProtKB">
        <authorList>
            <consortium name="WormBaseParasite"/>
        </authorList>
    </citation>
    <scope>IDENTIFICATION</scope>
</reference>